<evidence type="ECO:0000256" key="2">
    <source>
        <dbReference type="ARBA" id="ARBA00004496"/>
    </source>
</evidence>
<dbReference type="Pfam" id="PF09011">
    <property type="entry name" value="HMG_box_2"/>
    <property type="match status" value="1"/>
</dbReference>
<sequence>MPQKKKQKAGKNGFYFFMLEVQKQEALKGVQYSLPEISEIANPMWTNMTPEERKPYNDKASTSVSKNSEDNSKKYTSLGISYADVDAGKRELDEARDLMIATIKNTVANLDIRTSLKTHKFFVCHANYFYKSDHHIYYPAEIALAAFSLELGVLGTIHFFVDPGKIPLGFKYEAADWSTRTHGIPVNDASWNEGIKDPLEMFGMVQSFIKKFTEPPEVPPIYTMFDTLNADSRLSVVKSALNMLCDAANEDSSLFRVYCLSHLFYEIRNKCSAEIPSVAIMKSELDKDVFSYARDLGCYYHEEKDLSMYCSLSIVTRWVFTICDHCCKHLGVKLILGRHVPKDTDLSESARFIDDKQSSNKLDHGASCSKPLTIIDHGRLKEQRAEQKRAQDMHLRASEKIRLPKSSYSNKIGARFSQEGASSSQSSLETKEESNENEWCIVKGKGFGRGRGFTVEKSSAEEPIWPVSGRGRAFQQ</sequence>
<accession>A0A9P0E5Z0</accession>
<evidence type="ECO:0000256" key="9">
    <source>
        <dbReference type="ARBA" id="ARBA00023242"/>
    </source>
</evidence>
<dbReference type="Pfam" id="PF13017">
    <property type="entry name" value="Maelstrom"/>
    <property type="match status" value="1"/>
</dbReference>
<evidence type="ECO:0000313" key="14">
    <source>
        <dbReference type="EMBL" id="CAH1391475.1"/>
    </source>
</evidence>
<organism evidence="14 15">
    <name type="scientific">Nezara viridula</name>
    <name type="common">Southern green stink bug</name>
    <name type="synonym">Cimex viridulus</name>
    <dbReference type="NCBI Taxonomy" id="85310"/>
    <lineage>
        <taxon>Eukaryota</taxon>
        <taxon>Metazoa</taxon>
        <taxon>Ecdysozoa</taxon>
        <taxon>Arthropoda</taxon>
        <taxon>Hexapoda</taxon>
        <taxon>Insecta</taxon>
        <taxon>Pterygota</taxon>
        <taxon>Neoptera</taxon>
        <taxon>Paraneoptera</taxon>
        <taxon>Hemiptera</taxon>
        <taxon>Heteroptera</taxon>
        <taxon>Panheteroptera</taxon>
        <taxon>Pentatomomorpha</taxon>
        <taxon>Pentatomoidea</taxon>
        <taxon>Pentatomidae</taxon>
        <taxon>Pentatominae</taxon>
        <taxon>Nezara</taxon>
    </lineage>
</organism>
<comment type="subcellular location">
    <subcellularLocation>
        <location evidence="2">Cytoplasm</location>
    </subcellularLocation>
    <subcellularLocation>
        <location evidence="1">Nucleus</location>
    </subcellularLocation>
</comment>
<dbReference type="SUPFAM" id="SSF47095">
    <property type="entry name" value="HMG-box"/>
    <property type="match status" value="1"/>
</dbReference>
<evidence type="ECO:0000313" key="15">
    <source>
        <dbReference type="Proteomes" id="UP001152798"/>
    </source>
</evidence>
<dbReference type="OrthoDB" id="24555at2759"/>
<protein>
    <submittedName>
        <fullName evidence="14">Uncharacterized protein</fullName>
    </submittedName>
</protein>
<dbReference type="Proteomes" id="UP001152798">
    <property type="component" value="Chromosome 1"/>
</dbReference>
<keyword evidence="15" id="KW-1185">Reference proteome</keyword>
<evidence type="ECO:0000256" key="3">
    <source>
        <dbReference type="ARBA" id="ARBA00007057"/>
    </source>
</evidence>
<dbReference type="GO" id="GO:0030154">
    <property type="term" value="P:cell differentiation"/>
    <property type="evidence" value="ECO:0007669"/>
    <property type="project" value="UniProtKB-KW"/>
</dbReference>
<keyword evidence="4" id="KW-0217">Developmental protein</keyword>
<gene>
    <name evidence="14" type="ORF">NEZAVI_LOCUS2492</name>
</gene>
<dbReference type="InterPro" id="IPR009071">
    <property type="entry name" value="HMG_box_dom"/>
</dbReference>
<keyword evidence="7" id="KW-0238">DNA-binding</keyword>
<dbReference type="Gene3D" id="1.10.30.10">
    <property type="entry name" value="High mobility group box domain"/>
    <property type="match status" value="1"/>
</dbReference>
<dbReference type="EMBL" id="OV725077">
    <property type="protein sequence ID" value="CAH1391475.1"/>
    <property type="molecule type" value="Genomic_DNA"/>
</dbReference>
<dbReference type="AlphaFoldDB" id="A0A9P0E5Z0"/>
<comment type="similarity">
    <text evidence="3">Belongs to the maelstrom family.</text>
</comment>
<dbReference type="PANTHER" id="PTHR21358:SF4">
    <property type="entry name" value="PROTEIN MAELSTROM HOMOLOG"/>
    <property type="match status" value="1"/>
</dbReference>
<dbReference type="InterPro" id="IPR039259">
    <property type="entry name" value="Protein_maelstrom"/>
</dbReference>
<dbReference type="GO" id="GO:0043186">
    <property type="term" value="C:P granule"/>
    <property type="evidence" value="ECO:0007669"/>
    <property type="project" value="TreeGrafter"/>
</dbReference>
<keyword evidence="10" id="KW-0469">Meiosis</keyword>
<evidence type="ECO:0000256" key="10">
    <source>
        <dbReference type="ARBA" id="ARBA00023254"/>
    </source>
</evidence>
<feature type="domain" description="Maelstrom" evidence="13">
    <location>
        <begin position="135"/>
        <end position="344"/>
    </location>
</feature>
<evidence type="ECO:0000259" key="13">
    <source>
        <dbReference type="Pfam" id="PF13017"/>
    </source>
</evidence>
<evidence type="ECO:0000256" key="5">
    <source>
        <dbReference type="ARBA" id="ARBA00022490"/>
    </source>
</evidence>
<dbReference type="GO" id="GO:0045892">
    <property type="term" value="P:negative regulation of DNA-templated transcription"/>
    <property type="evidence" value="ECO:0007669"/>
    <property type="project" value="TreeGrafter"/>
</dbReference>
<dbReference type="GO" id="GO:0034587">
    <property type="term" value="P:piRNA processing"/>
    <property type="evidence" value="ECO:0007669"/>
    <property type="project" value="TreeGrafter"/>
</dbReference>
<keyword evidence="5" id="KW-0963">Cytoplasm</keyword>
<feature type="region of interest" description="Disordered" evidence="11">
    <location>
        <begin position="414"/>
        <end position="436"/>
    </location>
</feature>
<feature type="region of interest" description="Disordered" evidence="11">
    <location>
        <begin position="46"/>
        <end position="71"/>
    </location>
</feature>
<keyword evidence="9" id="KW-0539">Nucleus</keyword>
<dbReference type="GO" id="GO:0005634">
    <property type="term" value="C:nucleus"/>
    <property type="evidence" value="ECO:0007669"/>
    <property type="project" value="UniProtKB-SubCell"/>
</dbReference>
<dbReference type="GO" id="GO:0060964">
    <property type="term" value="P:regulation of miRNA-mediated gene silencing"/>
    <property type="evidence" value="ECO:0007669"/>
    <property type="project" value="InterPro"/>
</dbReference>
<dbReference type="GO" id="GO:0043565">
    <property type="term" value="F:sequence-specific DNA binding"/>
    <property type="evidence" value="ECO:0007669"/>
    <property type="project" value="TreeGrafter"/>
</dbReference>
<keyword evidence="8" id="KW-0943">RNA-mediated gene silencing</keyword>
<dbReference type="GO" id="GO:0007283">
    <property type="term" value="P:spermatogenesis"/>
    <property type="evidence" value="ECO:0007669"/>
    <property type="project" value="TreeGrafter"/>
</dbReference>
<evidence type="ECO:0000256" key="11">
    <source>
        <dbReference type="SAM" id="MobiDB-lite"/>
    </source>
</evidence>
<evidence type="ECO:0000256" key="7">
    <source>
        <dbReference type="ARBA" id="ARBA00023125"/>
    </source>
</evidence>
<keyword evidence="6" id="KW-0221">Differentiation</keyword>
<dbReference type="InterPro" id="IPR024970">
    <property type="entry name" value="Maelstrom"/>
</dbReference>
<reference evidence="14" key="1">
    <citation type="submission" date="2022-01" db="EMBL/GenBank/DDBJ databases">
        <authorList>
            <person name="King R."/>
        </authorList>
    </citation>
    <scope>NUCLEOTIDE SEQUENCE</scope>
</reference>
<evidence type="ECO:0000256" key="1">
    <source>
        <dbReference type="ARBA" id="ARBA00004123"/>
    </source>
</evidence>
<dbReference type="InterPro" id="IPR036910">
    <property type="entry name" value="HMG_box_dom_sf"/>
</dbReference>
<evidence type="ECO:0000256" key="4">
    <source>
        <dbReference type="ARBA" id="ARBA00022473"/>
    </source>
</evidence>
<dbReference type="GO" id="GO:0007140">
    <property type="term" value="P:male meiotic nuclear division"/>
    <property type="evidence" value="ECO:0007669"/>
    <property type="project" value="TreeGrafter"/>
</dbReference>
<dbReference type="PANTHER" id="PTHR21358">
    <property type="entry name" value="PROTEIN MAELSTROM HOMOLOG"/>
    <property type="match status" value="1"/>
</dbReference>
<evidence type="ECO:0000256" key="6">
    <source>
        <dbReference type="ARBA" id="ARBA00022782"/>
    </source>
</evidence>
<evidence type="ECO:0000256" key="8">
    <source>
        <dbReference type="ARBA" id="ARBA00023158"/>
    </source>
</evidence>
<feature type="domain" description="HMG box" evidence="12">
    <location>
        <begin position="5"/>
        <end position="63"/>
    </location>
</feature>
<proteinExistence type="inferred from homology"/>
<evidence type="ECO:0000259" key="12">
    <source>
        <dbReference type="Pfam" id="PF09011"/>
    </source>
</evidence>
<name>A0A9P0E5Z0_NEZVI</name>